<dbReference type="Pfam" id="PF21054">
    <property type="entry name" value="RUBC_PIKBD"/>
    <property type="match status" value="1"/>
</dbReference>
<feature type="region of interest" description="Disordered" evidence="2">
    <location>
        <begin position="1"/>
        <end position="24"/>
    </location>
</feature>
<accession>A0ABV0TLN2</accession>
<reference evidence="4 5" key="1">
    <citation type="submission" date="2021-06" db="EMBL/GenBank/DDBJ databases">
        <authorList>
            <person name="Palmer J.M."/>
        </authorList>
    </citation>
    <scope>NUCLEOTIDE SEQUENCE [LARGE SCALE GENOMIC DNA]</scope>
    <source>
        <strain evidence="5">if_2019</strain>
        <tissue evidence="4">Muscle</tissue>
    </source>
</reference>
<feature type="region of interest" description="Disordered" evidence="2">
    <location>
        <begin position="206"/>
        <end position="246"/>
    </location>
</feature>
<comment type="caution">
    <text evidence="4">The sequence shown here is derived from an EMBL/GenBank/DDBJ whole genome shotgun (WGS) entry which is preliminary data.</text>
</comment>
<keyword evidence="5" id="KW-1185">Reference proteome</keyword>
<sequence length="467" mass="52759">MDLSSASSGSSSFEQRECLTSTGKEDVKPQATFCHQPFKPRVEGKKPCVSTISKLNKILSSQDRANRTPQRSEKEHRGWSLNSCITPDRTGHSSTPHGKDRSCSDILNLPADIFKTSCELDKENAHFVVVDMMLEVLEGVKWTLSFDSMMDKHCSVCTKRQRSSEQPNLTHRQTGQTHKPGQGSNGYSPQLLSCKLGLLVDQTKPSQTDSHCAVSPEHIWGKDNEEPETDDSEPQTKSPSILSTDSGFEDCGVGTVLMPKDLIRNAEWLAQQLVLEFKRKWLPSHVLRRGRQSLRSSLQELPGTEGVEVKTGSLMEEIQLRARMRGSLNWTPPSFQIIFSVQPPHRRSEVVALQHYLCAGCGTEVEPRYIKKLRYCEYLGRYFCDCCHSGSEAVIPGRVLANWDFSRYSVSDFSKQLLDSVWCQPLFDLTSVGKVLYSKVKELERFRELREQLISIKKLLKACRLSK</sequence>
<feature type="compositionally biased region" description="Polar residues" evidence="2">
    <location>
        <begin position="164"/>
        <end position="179"/>
    </location>
</feature>
<dbReference type="PANTHER" id="PTHR45971">
    <property type="entry name" value="PHOX (PX) DOMAIN-CONTAINING PROTEIN"/>
    <property type="match status" value="1"/>
</dbReference>
<dbReference type="EMBL" id="JAHRIQ010037049">
    <property type="protein sequence ID" value="MEQ2233411.1"/>
    <property type="molecule type" value="Genomic_DNA"/>
</dbReference>
<name>A0ABV0TLN2_9TELE</name>
<dbReference type="Pfam" id="PF13901">
    <property type="entry name" value="RH_dom"/>
    <property type="match status" value="1"/>
</dbReference>
<dbReference type="PANTHER" id="PTHR45971:SF2">
    <property type="entry name" value="PROTEIN ASSOCIATED WITH UVRAG AS AUTOPHAGY ENHANCER"/>
    <property type="match status" value="1"/>
</dbReference>
<feature type="region of interest" description="Disordered" evidence="2">
    <location>
        <begin position="158"/>
        <end position="186"/>
    </location>
</feature>
<evidence type="ECO:0000313" key="5">
    <source>
        <dbReference type="Proteomes" id="UP001482620"/>
    </source>
</evidence>
<dbReference type="InterPro" id="IPR025258">
    <property type="entry name" value="RH_dom"/>
</dbReference>
<feature type="compositionally biased region" description="Low complexity" evidence="2">
    <location>
        <begin position="1"/>
        <end position="12"/>
    </location>
</feature>
<keyword evidence="1" id="KW-0072">Autophagy</keyword>
<feature type="compositionally biased region" description="Basic and acidic residues" evidence="2">
    <location>
        <begin position="64"/>
        <end position="78"/>
    </location>
</feature>
<feature type="domain" description="Rubicon Homology" evidence="3">
    <location>
        <begin position="374"/>
        <end position="467"/>
    </location>
</feature>
<evidence type="ECO:0000259" key="3">
    <source>
        <dbReference type="SMART" id="SM01175"/>
    </source>
</evidence>
<evidence type="ECO:0000256" key="2">
    <source>
        <dbReference type="SAM" id="MobiDB-lite"/>
    </source>
</evidence>
<evidence type="ECO:0000313" key="4">
    <source>
        <dbReference type="EMBL" id="MEQ2233411.1"/>
    </source>
</evidence>
<dbReference type="Proteomes" id="UP001482620">
    <property type="component" value="Unassembled WGS sequence"/>
</dbReference>
<feature type="non-terminal residue" evidence="4">
    <location>
        <position position="467"/>
    </location>
</feature>
<feature type="compositionally biased region" description="Polar residues" evidence="2">
    <location>
        <begin position="235"/>
        <end position="246"/>
    </location>
</feature>
<dbReference type="SMART" id="SM01175">
    <property type="entry name" value="DUF4206"/>
    <property type="match status" value="1"/>
</dbReference>
<dbReference type="InterPro" id="IPR048569">
    <property type="entry name" value="RUBC_PIKBD"/>
</dbReference>
<dbReference type="InterPro" id="IPR052428">
    <property type="entry name" value="Autophagy_HostDef_Reg"/>
</dbReference>
<proteinExistence type="predicted"/>
<gene>
    <name evidence="4" type="ORF">ILYODFUR_021481</name>
</gene>
<protein>
    <recommendedName>
        <fullName evidence="3">Rubicon Homology domain-containing protein</fullName>
    </recommendedName>
</protein>
<feature type="region of interest" description="Disordered" evidence="2">
    <location>
        <begin position="59"/>
        <end position="102"/>
    </location>
</feature>
<organism evidence="4 5">
    <name type="scientific">Ilyodon furcidens</name>
    <name type="common">goldbreast splitfin</name>
    <dbReference type="NCBI Taxonomy" id="33524"/>
    <lineage>
        <taxon>Eukaryota</taxon>
        <taxon>Metazoa</taxon>
        <taxon>Chordata</taxon>
        <taxon>Craniata</taxon>
        <taxon>Vertebrata</taxon>
        <taxon>Euteleostomi</taxon>
        <taxon>Actinopterygii</taxon>
        <taxon>Neopterygii</taxon>
        <taxon>Teleostei</taxon>
        <taxon>Neoteleostei</taxon>
        <taxon>Acanthomorphata</taxon>
        <taxon>Ovalentaria</taxon>
        <taxon>Atherinomorphae</taxon>
        <taxon>Cyprinodontiformes</taxon>
        <taxon>Goodeidae</taxon>
        <taxon>Ilyodon</taxon>
    </lineage>
</organism>
<evidence type="ECO:0000256" key="1">
    <source>
        <dbReference type="ARBA" id="ARBA00023006"/>
    </source>
</evidence>